<dbReference type="Gene3D" id="3.40.50.10420">
    <property type="entry name" value="NagB/RpiA/CoA transferase-like"/>
    <property type="match status" value="1"/>
</dbReference>
<dbReference type="PANTHER" id="PTHR23407">
    <property type="entry name" value="ATPASE INHIBITOR/5-FORMYLTETRAHYDROFOLATE CYCLO-LIGASE"/>
    <property type="match status" value="1"/>
</dbReference>
<organism evidence="8">
    <name type="scientific">Arion vulgaris</name>
    <dbReference type="NCBI Taxonomy" id="1028688"/>
    <lineage>
        <taxon>Eukaryota</taxon>
        <taxon>Metazoa</taxon>
        <taxon>Spiralia</taxon>
        <taxon>Lophotrochozoa</taxon>
        <taxon>Mollusca</taxon>
        <taxon>Gastropoda</taxon>
        <taxon>Heterobranchia</taxon>
        <taxon>Euthyneura</taxon>
        <taxon>Panpulmonata</taxon>
        <taxon>Eupulmonata</taxon>
        <taxon>Stylommatophora</taxon>
        <taxon>Helicina</taxon>
        <taxon>Arionoidea</taxon>
        <taxon>Arionidae</taxon>
        <taxon>Arion</taxon>
    </lineage>
</organism>
<dbReference type="FunFam" id="3.40.50.10420:FF:000007">
    <property type="entry name" value="5-formyltetrahydrofolate cyclo-ligase"/>
    <property type="match status" value="1"/>
</dbReference>
<dbReference type="PANTHER" id="PTHR23407:SF1">
    <property type="entry name" value="5-FORMYLTETRAHYDROFOLATE CYCLO-LIGASE"/>
    <property type="match status" value="1"/>
</dbReference>
<evidence type="ECO:0000256" key="2">
    <source>
        <dbReference type="ARBA" id="ARBA00022741"/>
    </source>
</evidence>
<reference evidence="8" key="1">
    <citation type="submission" date="2014-12" db="EMBL/GenBank/DDBJ databases">
        <title>Insight into the proteome of Arion vulgaris.</title>
        <authorList>
            <person name="Aradska J."/>
            <person name="Bulat T."/>
            <person name="Smidak R."/>
            <person name="Sarate P."/>
            <person name="Gangsoo J."/>
            <person name="Sialana F."/>
            <person name="Bilban M."/>
            <person name="Lubec G."/>
        </authorList>
    </citation>
    <scope>NUCLEOTIDE SEQUENCE</scope>
    <source>
        <tissue evidence="8">Skin</tissue>
    </source>
</reference>
<dbReference type="GO" id="GO:0046872">
    <property type="term" value="F:metal ion binding"/>
    <property type="evidence" value="ECO:0007669"/>
    <property type="project" value="UniProtKB-KW"/>
</dbReference>
<keyword evidence="7" id="KW-0460">Magnesium</keyword>
<gene>
    <name evidence="8" type="primary">ORF42410</name>
</gene>
<dbReference type="EC" id="6.3.3.2" evidence="5 7"/>
<evidence type="ECO:0000256" key="6">
    <source>
        <dbReference type="PIRSR" id="PIRSR006806-1"/>
    </source>
</evidence>
<proteinExistence type="inferred from homology"/>
<evidence type="ECO:0000256" key="3">
    <source>
        <dbReference type="ARBA" id="ARBA00022840"/>
    </source>
</evidence>
<dbReference type="InterPro" id="IPR024185">
    <property type="entry name" value="FTHF_cligase-like_sf"/>
</dbReference>
<dbReference type="EMBL" id="HACG01014628">
    <property type="protein sequence ID" value="CEK61493.1"/>
    <property type="molecule type" value="Transcribed_RNA"/>
</dbReference>
<dbReference type="Pfam" id="PF01812">
    <property type="entry name" value="5-FTHF_cyc-lig"/>
    <property type="match status" value="1"/>
</dbReference>
<name>A0A0B6YZ41_9EUPU</name>
<dbReference type="GO" id="GO:0005524">
    <property type="term" value="F:ATP binding"/>
    <property type="evidence" value="ECO:0007669"/>
    <property type="project" value="UniProtKB-KW"/>
</dbReference>
<feature type="binding site" evidence="6">
    <location>
        <position position="63"/>
    </location>
    <ligand>
        <name>substrate</name>
    </ligand>
</feature>
<keyword evidence="2 6" id="KW-0547">Nucleotide-binding</keyword>
<evidence type="ECO:0000256" key="7">
    <source>
        <dbReference type="RuleBase" id="RU361279"/>
    </source>
</evidence>
<evidence type="ECO:0000256" key="1">
    <source>
        <dbReference type="ARBA" id="ARBA00010638"/>
    </source>
</evidence>
<dbReference type="GO" id="GO:0035999">
    <property type="term" value="P:tetrahydrofolate interconversion"/>
    <property type="evidence" value="ECO:0007669"/>
    <property type="project" value="TreeGrafter"/>
</dbReference>
<dbReference type="NCBIfam" id="TIGR02727">
    <property type="entry name" value="MTHFS_bact"/>
    <property type="match status" value="1"/>
</dbReference>
<sequence>MAADSSSATIASMKQAKSILRQQLKQKLKALLKDDKDLQSAIIQRKILASEVYKSSQRVSIFLPMNDEVNTIPILKSMLDSGKQCFIPHYQGPNMIMVRLESWEAFEKLPSNSWGIKQPDEFNINHDAIFSGGLDLMFMPGLGFTKGGARLGRGKGYYDKYLKKCDEAGKMPHTVALLFNEQLVEDIPTLEHDMLVDSLIYPTQQELDNITD</sequence>
<evidence type="ECO:0000256" key="5">
    <source>
        <dbReference type="ARBA" id="ARBA00038966"/>
    </source>
</evidence>
<feature type="binding site" evidence="6">
    <location>
        <position position="68"/>
    </location>
    <ligand>
        <name>substrate</name>
    </ligand>
</feature>
<comment type="catalytic activity">
    <reaction evidence="4 7">
        <text>(6S)-5-formyl-5,6,7,8-tetrahydrofolate + ATP = (6R)-5,10-methenyltetrahydrofolate + ADP + phosphate</text>
        <dbReference type="Rhea" id="RHEA:10488"/>
        <dbReference type="ChEBI" id="CHEBI:30616"/>
        <dbReference type="ChEBI" id="CHEBI:43474"/>
        <dbReference type="ChEBI" id="CHEBI:57455"/>
        <dbReference type="ChEBI" id="CHEBI:57457"/>
        <dbReference type="ChEBI" id="CHEBI:456216"/>
        <dbReference type="EC" id="6.3.3.2"/>
    </reaction>
</comment>
<comment type="cofactor">
    <cofactor evidence="7">
        <name>Mg(2+)</name>
        <dbReference type="ChEBI" id="CHEBI:18420"/>
    </cofactor>
</comment>
<keyword evidence="7" id="KW-0479">Metal-binding</keyword>
<feature type="binding site" evidence="6">
    <location>
        <begin position="17"/>
        <end position="21"/>
    </location>
    <ligand>
        <name>ATP</name>
        <dbReference type="ChEBI" id="CHEBI:30616"/>
    </ligand>
</feature>
<comment type="similarity">
    <text evidence="1 7">Belongs to the 5-formyltetrahydrofolate cyclo-ligase family.</text>
</comment>
<feature type="binding site" evidence="6">
    <location>
        <begin position="150"/>
        <end position="158"/>
    </location>
    <ligand>
        <name>ATP</name>
        <dbReference type="ChEBI" id="CHEBI:30616"/>
    </ligand>
</feature>
<dbReference type="InterPro" id="IPR037171">
    <property type="entry name" value="NagB/RpiA_transferase-like"/>
</dbReference>
<dbReference type="AlphaFoldDB" id="A0A0B6YZ41"/>
<dbReference type="GO" id="GO:0005739">
    <property type="term" value="C:mitochondrion"/>
    <property type="evidence" value="ECO:0007669"/>
    <property type="project" value="TreeGrafter"/>
</dbReference>
<keyword evidence="3 6" id="KW-0067">ATP-binding</keyword>
<dbReference type="SUPFAM" id="SSF100950">
    <property type="entry name" value="NagB/RpiA/CoA transferase-like"/>
    <property type="match status" value="1"/>
</dbReference>
<protein>
    <recommendedName>
        <fullName evidence="5 7">5-formyltetrahydrofolate cyclo-ligase</fullName>
        <ecNumber evidence="5 7">6.3.3.2</ecNumber>
    </recommendedName>
</protein>
<dbReference type="GO" id="GO:0009396">
    <property type="term" value="P:folic acid-containing compound biosynthetic process"/>
    <property type="evidence" value="ECO:0007669"/>
    <property type="project" value="TreeGrafter"/>
</dbReference>
<accession>A0A0B6YZ41</accession>
<evidence type="ECO:0000313" key="8">
    <source>
        <dbReference type="EMBL" id="CEK61493.1"/>
    </source>
</evidence>
<dbReference type="PIRSF" id="PIRSF006806">
    <property type="entry name" value="FTHF_cligase"/>
    <property type="match status" value="1"/>
</dbReference>
<dbReference type="InterPro" id="IPR002698">
    <property type="entry name" value="FTHF_cligase"/>
</dbReference>
<evidence type="ECO:0000256" key="4">
    <source>
        <dbReference type="ARBA" id="ARBA00036539"/>
    </source>
</evidence>
<dbReference type="GO" id="GO:0030272">
    <property type="term" value="F:5-formyltetrahydrofolate cyclo-ligase activity"/>
    <property type="evidence" value="ECO:0007669"/>
    <property type="project" value="UniProtKB-EC"/>
</dbReference>